<evidence type="ECO:0000256" key="1">
    <source>
        <dbReference type="SAM" id="Phobius"/>
    </source>
</evidence>
<keyword evidence="1" id="KW-1133">Transmembrane helix</keyword>
<feature type="transmembrane region" description="Helical" evidence="1">
    <location>
        <begin position="43"/>
        <end position="64"/>
    </location>
</feature>
<keyword evidence="3" id="KW-1185">Reference proteome</keyword>
<dbReference type="Proteomes" id="UP000784294">
    <property type="component" value="Unassembled WGS sequence"/>
</dbReference>
<reference evidence="2" key="1">
    <citation type="submission" date="2018-11" db="EMBL/GenBank/DDBJ databases">
        <authorList>
            <consortium name="Pathogen Informatics"/>
        </authorList>
    </citation>
    <scope>NUCLEOTIDE SEQUENCE</scope>
</reference>
<dbReference type="AlphaFoldDB" id="A0A3S4ZQ52"/>
<organism evidence="2 3">
    <name type="scientific">Protopolystoma xenopodis</name>
    <dbReference type="NCBI Taxonomy" id="117903"/>
    <lineage>
        <taxon>Eukaryota</taxon>
        <taxon>Metazoa</taxon>
        <taxon>Spiralia</taxon>
        <taxon>Lophotrochozoa</taxon>
        <taxon>Platyhelminthes</taxon>
        <taxon>Monogenea</taxon>
        <taxon>Polyopisthocotylea</taxon>
        <taxon>Polystomatidea</taxon>
        <taxon>Polystomatidae</taxon>
        <taxon>Protopolystoma</taxon>
    </lineage>
</organism>
<keyword evidence="1" id="KW-0472">Membrane</keyword>
<evidence type="ECO:0000313" key="2">
    <source>
        <dbReference type="EMBL" id="VEL17009.1"/>
    </source>
</evidence>
<gene>
    <name evidence="2" type="ORF">PXEA_LOCUS10449</name>
</gene>
<evidence type="ECO:0000313" key="3">
    <source>
        <dbReference type="Proteomes" id="UP000784294"/>
    </source>
</evidence>
<comment type="caution">
    <text evidence="2">The sequence shown here is derived from an EMBL/GenBank/DDBJ whole genome shotgun (WGS) entry which is preliminary data.</text>
</comment>
<accession>A0A3S4ZQ52</accession>
<name>A0A3S4ZQ52_9PLAT</name>
<sequence length="116" mass="13015">MLVYDSLLSVHSDETLLIITRLHLDVAYSQFCSYLSNRSLIRAVSILCHLFYFHFSILFSFITFGHRSHSRTCFAQCRTTSASTASTLLAPLGLGGFCVLLLGYTLTLVTAKGWER</sequence>
<proteinExistence type="predicted"/>
<dbReference type="EMBL" id="CAAALY010030700">
    <property type="protein sequence ID" value="VEL17009.1"/>
    <property type="molecule type" value="Genomic_DNA"/>
</dbReference>
<keyword evidence="1" id="KW-0812">Transmembrane</keyword>
<protein>
    <submittedName>
        <fullName evidence="2">Uncharacterized protein</fullName>
    </submittedName>
</protein>
<feature type="transmembrane region" description="Helical" evidence="1">
    <location>
        <begin position="85"/>
        <end position="106"/>
    </location>
</feature>